<dbReference type="AlphaFoldDB" id="A0A084WNG5"/>
<feature type="compositionally biased region" description="Low complexity" evidence="1">
    <location>
        <begin position="356"/>
        <end position="384"/>
    </location>
</feature>
<feature type="region of interest" description="Disordered" evidence="1">
    <location>
        <begin position="1"/>
        <end position="422"/>
    </location>
</feature>
<feature type="compositionally biased region" description="Gly residues" evidence="1">
    <location>
        <begin position="10"/>
        <end position="21"/>
    </location>
</feature>
<evidence type="ECO:0000256" key="1">
    <source>
        <dbReference type="SAM" id="MobiDB-lite"/>
    </source>
</evidence>
<dbReference type="OMA" id="STKNYQR"/>
<reference evidence="2 4" key="1">
    <citation type="journal article" date="2014" name="BMC Genomics">
        <title>Genome sequence of Anopheles sinensis provides insight into genetics basis of mosquito competence for malaria parasites.</title>
        <authorList>
            <person name="Zhou D."/>
            <person name="Zhang D."/>
            <person name="Ding G."/>
            <person name="Shi L."/>
            <person name="Hou Q."/>
            <person name="Ye Y."/>
            <person name="Xu Y."/>
            <person name="Zhou H."/>
            <person name="Xiong C."/>
            <person name="Li S."/>
            <person name="Yu J."/>
            <person name="Hong S."/>
            <person name="Yu X."/>
            <person name="Zou P."/>
            <person name="Chen C."/>
            <person name="Chang X."/>
            <person name="Wang W."/>
            <person name="Lv Y."/>
            <person name="Sun Y."/>
            <person name="Ma L."/>
            <person name="Shen B."/>
            <person name="Zhu C."/>
        </authorList>
    </citation>
    <scope>NUCLEOTIDE SEQUENCE [LARGE SCALE GENOMIC DNA]</scope>
</reference>
<organism evidence="3 4">
    <name type="scientific">Anopheles sinensis</name>
    <name type="common">Mosquito</name>
    <dbReference type="NCBI Taxonomy" id="74873"/>
    <lineage>
        <taxon>Eukaryota</taxon>
        <taxon>Metazoa</taxon>
        <taxon>Ecdysozoa</taxon>
        <taxon>Arthropoda</taxon>
        <taxon>Hexapoda</taxon>
        <taxon>Insecta</taxon>
        <taxon>Pterygota</taxon>
        <taxon>Neoptera</taxon>
        <taxon>Endopterygota</taxon>
        <taxon>Diptera</taxon>
        <taxon>Nematocera</taxon>
        <taxon>Culicoidea</taxon>
        <taxon>Culicidae</taxon>
        <taxon>Anophelinae</taxon>
        <taxon>Anopheles</taxon>
    </lineage>
</organism>
<accession>A0A084WNG5</accession>
<feature type="compositionally biased region" description="Polar residues" evidence="1">
    <location>
        <begin position="338"/>
        <end position="355"/>
    </location>
</feature>
<feature type="compositionally biased region" description="Polar residues" evidence="1">
    <location>
        <begin position="393"/>
        <end position="413"/>
    </location>
</feature>
<proteinExistence type="predicted"/>
<dbReference type="EMBL" id="ATLV01024599">
    <property type="status" value="NOT_ANNOTATED_CDS"/>
    <property type="molecule type" value="Genomic_DNA"/>
</dbReference>
<feature type="compositionally biased region" description="Low complexity" evidence="1">
    <location>
        <begin position="245"/>
        <end position="259"/>
    </location>
</feature>
<feature type="compositionally biased region" description="Polar residues" evidence="1">
    <location>
        <begin position="302"/>
        <end position="327"/>
    </location>
</feature>
<dbReference type="EnsemblMetazoa" id="ASIC019853-RA">
    <property type="protein sequence ID" value="ASIC019853-PA"/>
    <property type="gene ID" value="ASIC019853"/>
</dbReference>
<feature type="compositionally biased region" description="Low complexity" evidence="1">
    <location>
        <begin position="201"/>
        <end position="215"/>
    </location>
</feature>
<reference evidence="3" key="2">
    <citation type="submission" date="2020-05" db="UniProtKB">
        <authorList>
            <consortium name="EnsemblMetazoa"/>
        </authorList>
    </citation>
    <scope>IDENTIFICATION</scope>
</reference>
<dbReference type="VEuPathDB" id="VectorBase:ASIS003275"/>
<evidence type="ECO:0000313" key="3">
    <source>
        <dbReference type="EnsemblMetazoa" id="ASIC019853-PA"/>
    </source>
</evidence>
<evidence type="ECO:0000313" key="2">
    <source>
        <dbReference type="EMBL" id="KFB51759.1"/>
    </source>
</evidence>
<protein>
    <submittedName>
        <fullName evidence="2 3">Uncharacterized protein</fullName>
    </submittedName>
</protein>
<feature type="compositionally biased region" description="Polar residues" evidence="1">
    <location>
        <begin position="138"/>
        <end position="152"/>
    </location>
</feature>
<dbReference type="EMBL" id="KE525352">
    <property type="protein sequence ID" value="KFB51759.1"/>
    <property type="molecule type" value="Genomic_DNA"/>
</dbReference>
<dbReference type="Proteomes" id="UP000030765">
    <property type="component" value="Unassembled WGS sequence"/>
</dbReference>
<keyword evidence="4" id="KW-1185">Reference proteome</keyword>
<feature type="compositionally biased region" description="Low complexity" evidence="1">
    <location>
        <begin position="158"/>
        <end position="171"/>
    </location>
</feature>
<dbReference type="VEuPathDB" id="VectorBase:ASIC019853"/>
<sequence length="422" mass="43179">MSNISQQQAGVGGGSGGGGILGSHKVDHRGSSLPPSALPRPPRSLKPPRKIEYGRLSDGGESVGMGKKTRAVTPPSPASSSGSAGQKDAYGGSLKRSVVGGREFSPAKGGNYVEMKDTMQLTKDYGGGGGTLKHKTYGSMTTVGVGSGATQHGGSKFGFGTSSKSSSPSVGGTAGSSGDYPSTKNYQRLEETSPGHRHNNSSPQSSQSRKSSADSGTLKRSLLPNVGRKLPSSGMNVAKGGGGSRDSLNSASSGSNNSNPGPPGGAGAALSRSSPQPPAPNSAYHHQPHNINRTPPRFLHQHQPSGSVESNKSHPTTYASMPPTAQQIHHGFFAKFPASQSASPARTVPQHQPKNSSSLPSSSILHAAATSSATSAIGQSSTASLPPKPSMLDKSSTLLLGGNQQRRGSSLARNENKYRIQF</sequence>
<gene>
    <name evidence="2" type="ORF">ZHAS_00019853</name>
</gene>
<name>A0A084WNG5_ANOSI</name>
<feature type="compositionally biased region" description="Pro residues" evidence="1">
    <location>
        <begin position="36"/>
        <end position="45"/>
    </location>
</feature>
<evidence type="ECO:0000313" key="4">
    <source>
        <dbReference type="Proteomes" id="UP000030765"/>
    </source>
</evidence>